<dbReference type="EMBL" id="CP002452">
    <property type="protein sequence ID" value="ADV46227.1"/>
    <property type="molecule type" value="Genomic_DNA"/>
</dbReference>
<sequence>MAEVKKIISMNEEIARELENLSRILGITQEEIIERALGFYFDHTDAMIAEKISREIREGKMIVRDADDVFPISRLM</sequence>
<proteinExistence type="predicted"/>
<dbReference type="Proteomes" id="UP000008633">
    <property type="component" value="Chromosome"/>
</dbReference>
<keyword evidence="2" id="KW-1185">Reference proteome</keyword>
<reference evidence="1 2" key="1">
    <citation type="journal article" date="2011" name="Stand. Genomic Sci.">
        <title>Complete genome sequence of Nitratifractor salsuginis type strain (E9I37-1).</title>
        <authorList>
            <person name="Anderson I."/>
            <person name="Sikorski J."/>
            <person name="Zeytun A."/>
            <person name="Nolan M."/>
            <person name="Lapidus A."/>
            <person name="Lucas S."/>
            <person name="Hammon N."/>
            <person name="Deshpande S."/>
            <person name="Cheng J.F."/>
            <person name="Tapia R."/>
            <person name="Han C."/>
            <person name="Goodwin L."/>
            <person name="Pitluck S."/>
            <person name="Liolios K."/>
            <person name="Pagani I."/>
            <person name="Ivanova N."/>
            <person name="Huntemann M."/>
            <person name="Mavromatis K."/>
            <person name="Ovchinikova G."/>
            <person name="Pati A."/>
            <person name="Chen A."/>
            <person name="Palaniappan K."/>
            <person name="Land M."/>
            <person name="Hauser L."/>
            <person name="Brambilla E.M."/>
            <person name="Ngatchou-Djao O.D."/>
            <person name="Rohde M."/>
            <person name="Tindall B.J."/>
            <person name="Goker M."/>
            <person name="Detter J.C."/>
            <person name="Woyke T."/>
            <person name="Bristow J."/>
            <person name="Eisen J.A."/>
            <person name="Markowitz V."/>
            <person name="Hugenholtz P."/>
            <person name="Klenk H.P."/>
            <person name="Kyrpides N.C."/>
        </authorList>
    </citation>
    <scope>NUCLEOTIDE SEQUENCE [LARGE SCALE GENOMIC DNA]</scope>
    <source>
        <strain evidence="2">DSM 16511 / JCM 12458 / E9I37-1</strain>
    </source>
</reference>
<name>E6X3F0_NITSE</name>
<accession>E6X3F0</accession>
<dbReference type="OrthoDB" id="15486at2"/>
<dbReference type="KEGG" id="nsa:Nitsa_0968"/>
<organism evidence="1 2">
    <name type="scientific">Nitratifractor salsuginis (strain DSM 16511 / JCM 12458 / E9I37-1)</name>
    <dbReference type="NCBI Taxonomy" id="749222"/>
    <lineage>
        <taxon>Bacteria</taxon>
        <taxon>Pseudomonadati</taxon>
        <taxon>Campylobacterota</taxon>
        <taxon>Epsilonproteobacteria</taxon>
        <taxon>Campylobacterales</taxon>
        <taxon>Sulfurovaceae</taxon>
        <taxon>Nitratifractor</taxon>
    </lineage>
</organism>
<evidence type="ECO:0000313" key="2">
    <source>
        <dbReference type="Proteomes" id="UP000008633"/>
    </source>
</evidence>
<dbReference type="AlphaFoldDB" id="E6X3F0"/>
<gene>
    <name evidence="1" type="ordered locus">Nitsa_0968</name>
</gene>
<dbReference type="RefSeq" id="WP_013553921.1">
    <property type="nucleotide sequence ID" value="NC_014935.1"/>
</dbReference>
<reference evidence="2" key="2">
    <citation type="submission" date="2011-01" db="EMBL/GenBank/DDBJ databases">
        <title>The complete genome of Nitratifractor salsuginis DSM 16511.</title>
        <authorList>
            <consortium name="US DOE Joint Genome Institute (JGI-PGF)"/>
            <person name="Lucas S."/>
            <person name="Copeland A."/>
            <person name="Lapidus A."/>
            <person name="Bruce D."/>
            <person name="Goodwin L."/>
            <person name="Pitluck S."/>
            <person name="Kyrpides N."/>
            <person name="Mavromatis K."/>
            <person name="Ivanova N."/>
            <person name="Mikhailova N."/>
            <person name="Zeytun A."/>
            <person name="Detter J.C."/>
            <person name="Tapia R."/>
            <person name="Han C."/>
            <person name="Land M."/>
            <person name="Hauser L."/>
            <person name="Markowitz V."/>
            <person name="Cheng J.-F."/>
            <person name="Hugenholtz P."/>
            <person name="Woyke T."/>
            <person name="Wu D."/>
            <person name="Tindall B."/>
            <person name="Schuetze A."/>
            <person name="Brambilla E."/>
            <person name="Klenk H.-P."/>
            <person name="Eisen J.A."/>
        </authorList>
    </citation>
    <scope>NUCLEOTIDE SEQUENCE [LARGE SCALE GENOMIC DNA]</scope>
    <source>
        <strain evidence="2">DSM 16511 / JCM 12458 / E9I37-1</strain>
    </source>
</reference>
<protein>
    <submittedName>
        <fullName evidence="1">Uncharacterized protein</fullName>
    </submittedName>
</protein>
<dbReference type="STRING" id="749222.Nitsa_0968"/>
<dbReference type="eggNOG" id="ENOG5032ZPF">
    <property type="taxonomic scope" value="Bacteria"/>
</dbReference>
<dbReference type="HOGENOM" id="CLU_198218_1_0_7"/>
<evidence type="ECO:0000313" key="1">
    <source>
        <dbReference type="EMBL" id="ADV46227.1"/>
    </source>
</evidence>